<dbReference type="EMBL" id="CM001167">
    <property type="protein sequence ID" value="EGJ72199.1"/>
    <property type="molecule type" value="Genomic_DNA"/>
</dbReference>
<protein>
    <recommendedName>
        <fullName evidence="4">Transmembrane protein</fullName>
    </recommendedName>
</protein>
<evidence type="ECO:0000313" key="2">
    <source>
        <dbReference type="EMBL" id="EGJ72199.1"/>
    </source>
</evidence>
<dbReference type="eggNOG" id="ENOG5032Q2V">
    <property type="taxonomic scope" value="Bacteria"/>
</dbReference>
<accession>F3ZSV8</accession>
<proteinExistence type="predicted"/>
<gene>
    <name evidence="2" type="ORF">Bcop_2024</name>
</gene>
<keyword evidence="1" id="KW-0472">Membrane</keyword>
<evidence type="ECO:0000256" key="1">
    <source>
        <dbReference type="SAM" id="Phobius"/>
    </source>
</evidence>
<dbReference type="OrthoDB" id="1071576at2"/>
<dbReference type="Proteomes" id="UP000018439">
    <property type="component" value="Chromosome"/>
</dbReference>
<keyword evidence="1" id="KW-0812">Transmembrane</keyword>
<sequence length="159" mass="18745">MQQEVTLSKKSCSKYGVLSMIGWNVLIISLLLATQKPLEALLTSDGLRLSGMGFLFFLWSGIWFFIGYQYRKKYLRQKEDYKEEYSEEEQKDFDKAYFQYCLSKNTKAISTVLFITIPWYFIGYVQGDTMHMRDYLVMGILLLISATLYGIHKRYRNTL</sequence>
<feature type="transmembrane region" description="Helical" evidence="1">
    <location>
        <begin position="108"/>
        <end position="126"/>
    </location>
</feature>
<reference evidence="2 3" key="1">
    <citation type="journal article" date="2011" name="Stand. Genomic Sci.">
        <title>Non-contiguous finished genome sequence of Bacteroides coprosuis type strain (PC139).</title>
        <authorList>
            <person name="Land M."/>
            <person name="Held B."/>
            <person name="Gronow S."/>
            <person name="Abt B."/>
            <person name="Lucas S."/>
            <person name="Del Rio T.G."/>
            <person name="Nolan M."/>
            <person name="Tice H."/>
            <person name="Cheng J.F."/>
            <person name="Pitluck S."/>
            <person name="Liolios K."/>
            <person name="Pagani I."/>
            <person name="Ivanova N."/>
            <person name="Mavromatis K."/>
            <person name="Mikhailova N."/>
            <person name="Pati A."/>
            <person name="Tapia R."/>
            <person name="Han C."/>
            <person name="Goodwin L."/>
            <person name="Chen A."/>
            <person name="Palaniappan K."/>
            <person name="Hauser L."/>
            <person name="Brambilla E.M."/>
            <person name="Rohde M."/>
            <person name="Goker M."/>
            <person name="Detter J.C."/>
            <person name="Woyke T."/>
            <person name="Bristow J."/>
            <person name="Eisen J.A."/>
            <person name="Markowitz V."/>
            <person name="Hugenholtz P."/>
            <person name="Kyrpides N.C."/>
            <person name="Klenk H.P."/>
            <person name="Lapidus A."/>
        </authorList>
    </citation>
    <scope>NUCLEOTIDE SEQUENCE [LARGE SCALE GENOMIC DNA]</scope>
    <source>
        <strain evidence="2 3">DSM 18011</strain>
    </source>
</reference>
<feature type="transmembrane region" description="Helical" evidence="1">
    <location>
        <begin position="12"/>
        <end position="34"/>
    </location>
</feature>
<feature type="transmembrane region" description="Helical" evidence="1">
    <location>
        <begin position="132"/>
        <end position="151"/>
    </location>
</feature>
<organism evidence="2 3">
    <name type="scientific">Bacteroides coprosuis DSM 18011</name>
    <dbReference type="NCBI Taxonomy" id="679937"/>
    <lineage>
        <taxon>Bacteria</taxon>
        <taxon>Pseudomonadati</taxon>
        <taxon>Bacteroidota</taxon>
        <taxon>Bacteroidia</taxon>
        <taxon>Bacteroidales</taxon>
        <taxon>Bacteroidaceae</taxon>
        <taxon>Bacteroides</taxon>
    </lineage>
</organism>
<keyword evidence="1" id="KW-1133">Transmembrane helix</keyword>
<name>F3ZSV8_9BACE</name>
<evidence type="ECO:0008006" key="4">
    <source>
        <dbReference type="Google" id="ProtNLM"/>
    </source>
</evidence>
<evidence type="ECO:0000313" key="3">
    <source>
        <dbReference type="Proteomes" id="UP000018439"/>
    </source>
</evidence>
<keyword evidence="3" id="KW-1185">Reference proteome</keyword>
<dbReference type="HOGENOM" id="CLU_1657295_0_0_10"/>
<feature type="transmembrane region" description="Helical" evidence="1">
    <location>
        <begin position="46"/>
        <end position="68"/>
    </location>
</feature>
<dbReference type="AlphaFoldDB" id="F3ZSV8"/>